<dbReference type="GO" id="GO:0022857">
    <property type="term" value="F:transmembrane transporter activity"/>
    <property type="evidence" value="ECO:0007669"/>
    <property type="project" value="InterPro"/>
</dbReference>
<keyword evidence="4 7" id="KW-1133">Transmembrane helix</keyword>
<evidence type="ECO:0000256" key="3">
    <source>
        <dbReference type="ARBA" id="ARBA00022692"/>
    </source>
</evidence>
<comment type="caution">
    <text evidence="9">The sequence shown here is derived from an EMBL/GenBank/DDBJ whole genome shotgun (WGS) entry which is preliminary data.</text>
</comment>
<evidence type="ECO:0000313" key="10">
    <source>
        <dbReference type="Proteomes" id="UP000310200"/>
    </source>
</evidence>
<comment type="similarity">
    <text evidence="2">Belongs to the nucleobase:cation symporter-2 (NCS2) (TC 2.A.40) family.</text>
</comment>
<feature type="transmembrane region" description="Helical" evidence="7">
    <location>
        <begin position="45"/>
        <end position="66"/>
    </location>
</feature>
<sequence>MVNNTDNSTAVPIAKETADDTNRNPEITYGIDDIPPWYLCLFMALQHYLTMIGAIVSIPFILTPALCMAEDDPARSHVISTMIFVTGIVTLIQTTVGCRLPLVQGGTISFLVPTLAILNLPQWECPRPEILEEMSHENRTELWQIRMRELSGAIAVSALFQVIIGFGGIVGYLLKFITPLTIVPTVSLVGLSLFENAADAASQHWGIAAGTIILLTTCSQILVNVPFPFVLLTIIVMWIICAILTVTDTLPFGHPARSDSKLRIINDSPWFRVPYPGQWGVPTVTLSGVLGMLAGVLACTVESISYYPTTARMCGAPPPPVHAINRGIGIEGLGTMLAGLWGSGNGTNTFGENVGTIGVTKVGSRRVIQWACFLMILQGVISKFGAVFIIIPEPIVGGIFCVMFGMICAFGLSALQYVNLNSSRNLFILGLSMFFPLVLSKWLIKHQGTIQTGNAVVDSVFTVLLSTTILVGGLLGCLLDNIIPGNARDRGLEAWSKEMELTSDVTDKKTDEGSGVEYVRNTFDFPCGMNLLRRWKWTSHVPFLPTYQKFTDENIVNDEAVGVVLEEVDCDADVEADDDNIQYHLYAVNRDDNTVAYKVMHVSNNDREDNELSIATPVNNTVQVLTSPLNGQLYVLSNGNDVVTSESARVVPSVAKLQIEGSQNIVTTVKKRDERRRVTHNEVERRRRDKISNWISKLANLLAECDPENVNKEGDVKSNLEPQSKGGILARAYEYITELREAPEKLAQSLDESAQLMEEVKNLRQVVNQLKDENSKLKAQISKQDDVTLGDSHRSR</sequence>
<name>A0A4S2JQL3_9HYME</name>
<dbReference type="EMBL" id="QBLH01003411">
    <property type="protein sequence ID" value="TGZ38481.1"/>
    <property type="molecule type" value="Genomic_DNA"/>
</dbReference>
<evidence type="ECO:0000256" key="4">
    <source>
        <dbReference type="ARBA" id="ARBA00022989"/>
    </source>
</evidence>
<dbReference type="Proteomes" id="UP000310200">
    <property type="component" value="Unassembled WGS sequence"/>
</dbReference>
<reference evidence="9 10" key="1">
    <citation type="journal article" date="2019" name="Philos. Trans. R. Soc. Lond., B, Biol. Sci.">
        <title>Ant behaviour and brain gene expression of defending hosts depend on the ecological success of the intruding social parasite.</title>
        <authorList>
            <person name="Kaur R."/>
            <person name="Stoldt M."/>
            <person name="Jongepier E."/>
            <person name="Feldmeyer B."/>
            <person name="Menzel F."/>
            <person name="Bornberg-Bauer E."/>
            <person name="Foitzik S."/>
        </authorList>
    </citation>
    <scope>NUCLEOTIDE SEQUENCE [LARGE SCALE GENOMIC DNA]</scope>
    <source>
        <tissue evidence="9">Whole body</tissue>
    </source>
</reference>
<dbReference type="SMART" id="SM00353">
    <property type="entry name" value="HLH"/>
    <property type="match status" value="1"/>
</dbReference>
<evidence type="ECO:0000256" key="2">
    <source>
        <dbReference type="ARBA" id="ARBA00008821"/>
    </source>
</evidence>
<keyword evidence="10" id="KW-1185">Reference proteome</keyword>
<dbReference type="InterPro" id="IPR011598">
    <property type="entry name" value="bHLH_dom"/>
</dbReference>
<keyword evidence="5 7" id="KW-0472">Membrane</keyword>
<dbReference type="CDD" id="cd11396">
    <property type="entry name" value="bHLHzip_USF"/>
    <property type="match status" value="1"/>
</dbReference>
<keyword evidence="3 7" id="KW-0812">Transmembrane</keyword>
<proteinExistence type="inferred from homology"/>
<feature type="non-terminal residue" evidence="9">
    <location>
        <position position="796"/>
    </location>
</feature>
<feature type="transmembrane region" description="Helical" evidence="7">
    <location>
        <begin position="229"/>
        <end position="253"/>
    </location>
</feature>
<dbReference type="InterPro" id="IPR036638">
    <property type="entry name" value="HLH_DNA-bd_sf"/>
</dbReference>
<gene>
    <name evidence="9" type="ORF">DBV15_08430</name>
</gene>
<keyword evidence="6" id="KW-0175">Coiled coil</keyword>
<feature type="transmembrane region" description="Helical" evidence="7">
    <location>
        <begin position="78"/>
        <end position="96"/>
    </location>
</feature>
<organism evidence="9 10">
    <name type="scientific">Temnothorax longispinosus</name>
    <dbReference type="NCBI Taxonomy" id="300112"/>
    <lineage>
        <taxon>Eukaryota</taxon>
        <taxon>Metazoa</taxon>
        <taxon>Ecdysozoa</taxon>
        <taxon>Arthropoda</taxon>
        <taxon>Hexapoda</taxon>
        <taxon>Insecta</taxon>
        <taxon>Pterygota</taxon>
        <taxon>Neoptera</taxon>
        <taxon>Endopterygota</taxon>
        <taxon>Hymenoptera</taxon>
        <taxon>Apocrita</taxon>
        <taxon>Aculeata</taxon>
        <taxon>Formicoidea</taxon>
        <taxon>Formicidae</taxon>
        <taxon>Myrmicinae</taxon>
        <taxon>Temnothorax</taxon>
    </lineage>
</organism>
<dbReference type="STRING" id="300112.A0A4S2JQL3"/>
<feature type="transmembrane region" description="Helical" evidence="7">
    <location>
        <begin position="370"/>
        <end position="391"/>
    </location>
</feature>
<feature type="transmembrane region" description="Helical" evidence="7">
    <location>
        <begin position="206"/>
        <end position="223"/>
    </location>
</feature>
<evidence type="ECO:0000259" key="8">
    <source>
        <dbReference type="PROSITE" id="PS50888"/>
    </source>
</evidence>
<evidence type="ECO:0000256" key="6">
    <source>
        <dbReference type="SAM" id="Coils"/>
    </source>
</evidence>
<dbReference type="AlphaFoldDB" id="A0A4S2JQL3"/>
<evidence type="ECO:0000256" key="1">
    <source>
        <dbReference type="ARBA" id="ARBA00004141"/>
    </source>
</evidence>
<dbReference type="InterPro" id="IPR006043">
    <property type="entry name" value="NCS2"/>
</dbReference>
<evidence type="ECO:0000313" key="9">
    <source>
        <dbReference type="EMBL" id="TGZ38481.1"/>
    </source>
</evidence>
<evidence type="ECO:0000256" key="7">
    <source>
        <dbReference type="SAM" id="Phobius"/>
    </source>
</evidence>
<feature type="coiled-coil region" evidence="6">
    <location>
        <begin position="746"/>
        <end position="787"/>
    </location>
</feature>
<feature type="transmembrane region" description="Helical" evidence="7">
    <location>
        <begin position="150"/>
        <end position="170"/>
    </location>
</feature>
<dbReference type="PROSITE" id="PS50888">
    <property type="entry name" value="BHLH"/>
    <property type="match status" value="1"/>
</dbReference>
<feature type="transmembrane region" description="Helical" evidence="7">
    <location>
        <begin position="397"/>
        <end position="418"/>
    </location>
</feature>
<accession>A0A4S2JQL3</accession>
<feature type="transmembrane region" description="Helical" evidence="7">
    <location>
        <begin position="425"/>
        <end position="444"/>
    </location>
</feature>
<dbReference type="Pfam" id="PF00010">
    <property type="entry name" value="HLH"/>
    <property type="match status" value="1"/>
</dbReference>
<dbReference type="SUPFAM" id="SSF47459">
    <property type="entry name" value="HLH, helix-loop-helix DNA-binding domain"/>
    <property type="match status" value="1"/>
</dbReference>
<comment type="subcellular location">
    <subcellularLocation>
        <location evidence="1">Membrane</location>
        <topology evidence="1">Multi-pass membrane protein</topology>
    </subcellularLocation>
</comment>
<dbReference type="PANTHER" id="PTHR11119">
    <property type="entry name" value="XANTHINE-URACIL / VITAMIN C PERMEASE FAMILY MEMBER"/>
    <property type="match status" value="1"/>
</dbReference>
<dbReference type="Gene3D" id="4.10.280.10">
    <property type="entry name" value="Helix-loop-helix DNA-binding domain"/>
    <property type="match status" value="1"/>
</dbReference>
<evidence type="ECO:0000256" key="5">
    <source>
        <dbReference type="ARBA" id="ARBA00023136"/>
    </source>
</evidence>
<feature type="domain" description="BHLH" evidence="8">
    <location>
        <begin position="675"/>
        <end position="739"/>
    </location>
</feature>
<dbReference type="GO" id="GO:0046983">
    <property type="term" value="F:protein dimerization activity"/>
    <property type="evidence" value="ECO:0007669"/>
    <property type="project" value="InterPro"/>
</dbReference>
<protein>
    <submittedName>
        <fullName evidence="9">Solute carrier family 23 member 2</fullName>
    </submittedName>
</protein>
<feature type="transmembrane region" description="Helical" evidence="7">
    <location>
        <begin position="456"/>
        <end position="479"/>
    </location>
</feature>
<dbReference type="GO" id="GO:0016020">
    <property type="term" value="C:membrane"/>
    <property type="evidence" value="ECO:0007669"/>
    <property type="project" value="UniProtKB-SubCell"/>
</dbReference>
<dbReference type="Pfam" id="PF00860">
    <property type="entry name" value="Xan_ur_permease"/>
    <property type="match status" value="1"/>
</dbReference>